<sequence length="62" mass="6978">MDKKFAVGVQVYLKSGGPDMTITKYPYSEDGSSDKSKAECSWFDENSNFHVHVFPIVALEFV</sequence>
<dbReference type="RefSeq" id="WP_107037062.1">
    <property type="nucleotide sequence ID" value="NZ_CAOMDK010000007.1"/>
</dbReference>
<name>A0A2V1INL2_9BACT</name>
<keyword evidence="2" id="KW-1185">Reference proteome</keyword>
<comment type="caution">
    <text evidence="1">The sequence shown here is derived from an EMBL/GenBank/DDBJ whole genome shotgun (WGS) entry which is preliminary data.</text>
</comment>
<protein>
    <submittedName>
        <fullName evidence="1">DUF2158 domain-containing protein</fullName>
    </submittedName>
</protein>
<dbReference type="Pfam" id="PF09926">
    <property type="entry name" value="DUF2158"/>
    <property type="match status" value="1"/>
</dbReference>
<proteinExistence type="predicted"/>
<dbReference type="EMBL" id="PUBV01000064">
    <property type="protein sequence ID" value="PWB05583.1"/>
    <property type="molecule type" value="Genomic_DNA"/>
</dbReference>
<dbReference type="Proteomes" id="UP000244925">
    <property type="component" value="Unassembled WGS sequence"/>
</dbReference>
<gene>
    <name evidence="1" type="ORF">C5O25_12605</name>
</gene>
<evidence type="ECO:0000313" key="2">
    <source>
        <dbReference type="Proteomes" id="UP000244925"/>
    </source>
</evidence>
<accession>A0A2V1INL2</accession>
<evidence type="ECO:0000313" key="1">
    <source>
        <dbReference type="EMBL" id="PWB05583.1"/>
    </source>
</evidence>
<organism evidence="1 2">
    <name type="scientific">Paramuribaculum intestinale</name>
    <dbReference type="NCBI Taxonomy" id="2094151"/>
    <lineage>
        <taxon>Bacteria</taxon>
        <taxon>Pseudomonadati</taxon>
        <taxon>Bacteroidota</taxon>
        <taxon>Bacteroidia</taxon>
        <taxon>Bacteroidales</taxon>
        <taxon>Muribaculaceae</taxon>
        <taxon>Paramuribaculum</taxon>
    </lineage>
</organism>
<dbReference type="AlphaFoldDB" id="A0A2V1INL2"/>
<reference evidence="2" key="1">
    <citation type="submission" date="2018-02" db="EMBL/GenBank/DDBJ databases">
        <authorList>
            <person name="Clavel T."/>
            <person name="Strowig T."/>
        </authorList>
    </citation>
    <scope>NUCLEOTIDE SEQUENCE [LARGE SCALE GENOMIC DNA]</scope>
    <source>
        <strain evidence="2">DSM 100764</strain>
    </source>
</reference>
<dbReference type="InterPro" id="IPR019226">
    <property type="entry name" value="DUF2158"/>
</dbReference>
<dbReference type="GeneID" id="93423656"/>